<dbReference type="InterPro" id="IPR001466">
    <property type="entry name" value="Beta-lactam-related"/>
</dbReference>
<dbReference type="eggNOG" id="COG1680">
    <property type="taxonomic scope" value="Bacteria"/>
</dbReference>
<gene>
    <name evidence="2" type="ORF">OP10G_0348</name>
</gene>
<dbReference type="InterPro" id="IPR012338">
    <property type="entry name" value="Beta-lactam/transpept-like"/>
</dbReference>
<protein>
    <submittedName>
        <fullName evidence="2">Beta-lactamase</fullName>
    </submittedName>
</protein>
<evidence type="ECO:0000313" key="2">
    <source>
        <dbReference type="EMBL" id="AIE83716.1"/>
    </source>
</evidence>
<name>A0A068NJN6_FIMGI</name>
<organism evidence="2 3">
    <name type="scientific">Fimbriimonas ginsengisoli Gsoil 348</name>
    <dbReference type="NCBI Taxonomy" id="661478"/>
    <lineage>
        <taxon>Bacteria</taxon>
        <taxon>Bacillati</taxon>
        <taxon>Armatimonadota</taxon>
        <taxon>Fimbriimonadia</taxon>
        <taxon>Fimbriimonadales</taxon>
        <taxon>Fimbriimonadaceae</taxon>
        <taxon>Fimbriimonas</taxon>
    </lineage>
</organism>
<dbReference type="Proteomes" id="UP000027982">
    <property type="component" value="Chromosome"/>
</dbReference>
<dbReference type="STRING" id="661478.OP10G_0348"/>
<dbReference type="Gene3D" id="3.40.710.10">
    <property type="entry name" value="DD-peptidase/beta-lactamase superfamily"/>
    <property type="match status" value="1"/>
</dbReference>
<dbReference type="SUPFAM" id="SSF56601">
    <property type="entry name" value="beta-lactamase/transpeptidase-like"/>
    <property type="match status" value="1"/>
</dbReference>
<evidence type="ECO:0000259" key="1">
    <source>
        <dbReference type="Pfam" id="PF00144"/>
    </source>
</evidence>
<proteinExistence type="predicted"/>
<dbReference type="PANTHER" id="PTHR43283:SF7">
    <property type="entry name" value="BETA-LACTAMASE-RELATED DOMAIN-CONTAINING PROTEIN"/>
    <property type="match status" value="1"/>
</dbReference>
<dbReference type="InterPro" id="IPR050789">
    <property type="entry name" value="Diverse_Enzym_Activities"/>
</dbReference>
<keyword evidence="3" id="KW-1185">Reference proteome</keyword>
<evidence type="ECO:0000313" key="3">
    <source>
        <dbReference type="Proteomes" id="UP000027982"/>
    </source>
</evidence>
<accession>A0A068NJN6</accession>
<dbReference type="PANTHER" id="PTHR43283">
    <property type="entry name" value="BETA-LACTAMASE-RELATED"/>
    <property type="match status" value="1"/>
</dbReference>
<reference evidence="2 3" key="1">
    <citation type="journal article" date="2014" name="PLoS ONE">
        <title>The first complete genome sequence of the class fimbriimonadia in the phylum armatimonadetes.</title>
        <authorList>
            <person name="Hu Z.Y."/>
            <person name="Wang Y.Z."/>
            <person name="Im W.T."/>
            <person name="Wang S.Y."/>
            <person name="Zhao G.P."/>
            <person name="Zheng H.J."/>
            <person name="Quan Z.X."/>
        </authorList>
    </citation>
    <scope>NUCLEOTIDE SEQUENCE [LARGE SCALE GENOMIC DNA]</scope>
    <source>
        <strain evidence="2">Gsoil 348</strain>
    </source>
</reference>
<feature type="domain" description="Beta-lactamase-related" evidence="1">
    <location>
        <begin position="204"/>
        <end position="434"/>
    </location>
</feature>
<dbReference type="Pfam" id="PF00144">
    <property type="entry name" value="Beta-lactamase"/>
    <property type="match status" value="1"/>
</dbReference>
<sequence length="478" mass="53045">MQTLDLVYSLKRRFGPNARDGFEKFVSKDRELSNFMELLSPNAAVVRKRAWTMLNTPIGLSGPGSVTYLMALTALVRVEGLAGRLSAASSLASAVRKLAAAPISDSETRYRRECLLEDMDHWLRRFGLSHAPPGRSFRPAEDSMFPAADTRAKREEIGLSSNADGALGTYLSLCQRTGADACLILLRGHLVTEWYSDRYSGQPINIYSSTKSITGLVAAIAEGDGKLNSDEKVAKYLKDWRGGMRDEVTVQDLLDMTAGLPDDSELYSRGIPLTADLDRNALGLKPIHDRGDWAYCSYGVQLLDPILEQVLGKPVHEFARKRLFGPLGIGRDSGFDTDPFGNTDLFTGAKFRARELARIGAVVLAKGKWQGTQVIPEDWIQTVAYDSSGAYSDLFYLDDYSRKLPKKYRTHWIGMRGAYSNNCTIFPDLEMVIVRLQKNFWSWTEQDYDLKEPAAIAALARAIEAEKPSALPQGHGLK</sequence>
<dbReference type="EMBL" id="CP007139">
    <property type="protein sequence ID" value="AIE83716.1"/>
    <property type="molecule type" value="Genomic_DNA"/>
</dbReference>
<dbReference type="KEGG" id="fgi:OP10G_0348"/>
<dbReference type="AlphaFoldDB" id="A0A068NJN6"/>
<dbReference type="HOGENOM" id="CLU_570796_0_0_0"/>